<dbReference type="OrthoDB" id="4427109at2"/>
<dbReference type="PANTHER" id="PTHR30055:SF151">
    <property type="entry name" value="TRANSCRIPTIONAL REGULATORY PROTEIN"/>
    <property type="match status" value="1"/>
</dbReference>
<evidence type="ECO:0000256" key="4">
    <source>
        <dbReference type="PROSITE-ProRule" id="PRU00335"/>
    </source>
</evidence>
<feature type="region of interest" description="Disordered" evidence="5">
    <location>
        <begin position="1"/>
        <end position="35"/>
    </location>
</feature>
<dbReference type="EMBL" id="QWKP01000201">
    <property type="protein sequence ID" value="RHA39788.1"/>
    <property type="molecule type" value="Genomic_DNA"/>
</dbReference>
<dbReference type="PROSITE" id="PS50977">
    <property type="entry name" value="HTH_TETR_2"/>
    <property type="match status" value="1"/>
</dbReference>
<dbReference type="PANTHER" id="PTHR30055">
    <property type="entry name" value="HTH-TYPE TRANSCRIPTIONAL REGULATOR RUTR"/>
    <property type="match status" value="1"/>
</dbReference>
<evidence type="ECO:0000259" key="6">
    <source>
        <dbReference type="PROSITE" id="PS50977"/>
    </source>
</evidence>
<dbReference type="InterPro" id="IPR050109">
    <property type="entry name" value="HTH-type_TetR-like_transc_reg"/>
</dbReference>
<dbReference type="InterPro" id="IPR004111">
    <property type="entry name" value="Repressor_TetR_C"/>
</dbReference>
<proteinExistence type="predicted"/>
<dbReference type="InterPro" id="IPR009057">
    <property type="entry name" value="Homeodomain-like_sf"/>
</dbReference>
<evidence type="ECO:0000313" key="7">
    <source>
        <dbReference type="EMBL" id="RHA39788.1"/>
    </source>
</evidence>
<comment type="caution">
    <text evidence="7">The sequence shown here is derived from an EMBL/GenBank/DDBJ whole genome shotgun (WGS) entry which is preliminary data.</text>
</comment>
<dbReference type="GO" id="GO:0045892">
    <property type="term" value="P:negative regulation of DNA-templated transcription"/>
    <property type="evidence" value="ECO:0007669"/>
    <property type="project" value="InterPro"/>
</dbReference>
<feature type="DNA-binding region" description="H-T-H motif" evidence="4">
    <location>
        <begin position="57"/>
        <end position="76"/>
    </location>
</feature>
<protein>
    <submittedName>
        <fullName evidence="7">TetR/AcrR family transcriptional regulator</fullName>
    </submittedName>
</protein>
<dbReference type="GO" id="GO:0000976">
    <property type="term" value="F:transcription cis-regulatory region binding"/>
    <property type="evidence" value="ECO:0007669"/>
    <property type="project" value="TreeGrafter"/>
</dbReference>
<keyword evidence="1" id="KW-0805">Transcription regulation</keyword>
<feature type="compositionally biased region" description="Basic residues" evidence="5">
    <location>
        <begin position="20"/>
        <end position="33"/>
    </location>
</feature>
<keyword evidence="3" id="KW-0804">Transcription</keyword>
<dbReference type="RefSeq" id="WP_118767500.1">
    <property type="nucleotide sequence ID" value="NZ_QWKP01000201.1"/>
</dbReference>
<sequence>MTTDDEVSDASRGPADLVRRRGGGRKSSGRQRSSHSLDAVVSEAVALLDEGGEAALTFRALAARLGGGVGSIYWYVSSKDELLERAADHVLGGVLTATAHLGQGEDPIAEVRELAIAFYAATVNRPWLGAYFLQDTGTQVNGLMFFDRVGRELMRLDLTPRQRLDAVSAVMAYVVGVAADRGQDPPPEVRDGRVPVDEFVSEFRASIRAMDSRAFPFLHHIADEFAAHDDAEQFRAGLDLLLAGLRLQSGR</sequence>
<name>A0A413RKI9_9CELL</name>
<reference evidence="7 8" key="1">
    <citation type="submission" date="2018-08" db="EMBL/GenBank/DDBJ databases">
        <title>Cellulomonas rhizosphaerae sp. nov., a novel actinomycete isolated from soil.</title>
        <authorList>
            <person name="Tian Y."/>
        </authorList>
    </citation>
    <scope>NUCLEOTIDE SEQUENCE [LARGE SCALE GENOMIC DNA]</scope>
    <source>
        <strain evidence="7 8">NEAU-TCZ24</strain>
    </source>
</reference>
<evidence type="ECO:0000256" key="3">
    <source>
        <dbReference type="ARBA" id="ARBA00023163"/>
    </source>
</evidence>
<dbReference type="InterPro" id="IPR001647">
    <property type="entry name" value="HTH_TetR"/>
</dbReference>
<dbReference type="Pfam" id="PF02909">
    <property type="entry name" value="TetR_C_1"/>
    <property type="match status" value="1"/>
</dbReference>
<evidence type="ECO:0000256" key="5">
    <source>
        <dbReference type="SAM" id="MobiDB-lite"/>
    </source>
</evidence>
<feature type="domain" description="HTH tetR-type" evidence="6">
    <location>
        <begin position="34"/>
        <end position="94"/>
    </location>
</feature>
<gene>
    <name evidence="7" type="ORF">D1825_11150</name>
</gene>
<dbReference type="AlphaFoldDB" id="A0A413RKI9"/>
<evidence type="ECO:0000256" key="1">
    <source>
        <dbReference type="ARBA" id="ARBA00023015"/>
    </source>
</evidence>
<evidence type="ECO:0000313" key="8">
    <source>
        <dbReference type="Proteomes" id="UP000283374"/>
    </source>
</evidence>
<organism evidence="7 8">
    <name type="scientific">Cellulomonas rhizosphaerae</name>
    <dbReference type="NCBI Taxonomy" id="2293719"/>
    <lineage>
        <taxon>Bacteria</taxon>
        <taxon>Bacillati</taxon>
        <taxon>Actinomycetota</taxon>
        <taxon>Actinomycetes</taxon>
        <taxon>Micrococcales</taxon>
        <taxon>Cellulomonadaceae</taxon>
        <taxon>Cellulomonas</taxon>
    </lineage>
</organism>
<dbReference type="Pfam" id="PF00440">
    <property type="entry name" value="TetR_N"/>
    <property type="match status" value="1"/>
</dbReference>
<evidence type="ECO:0000256" key="2">
    <source>
        <dbReference type="ARBA" id="ARBA00023125"/>
    </source>
</evidence>
<dbReference type="Gene3D" id="1.10.10.60">
    <property type="entry name" value="Homeodomain-like"/>
    <property type="match status" value="1"/>
</dbReference>
<dbReference type="Proteomes" id="UP000283374">
    <property type="component" value="Unassembled WGS sequence"/>
</dbReference>
<dbReference type="InterPro" id="IPR036271">
    <property type="entry name" value="Tet_transcr_reg_TetR-rel_C_sf"/>
</dbReference>
<dbReference type="GO" id="GO:0003700">
    <property type="term" value="F:DNA-binding transcription factor activity"/>
    <property type="evidence" value="ECO:0007669"/>
    <property type="project" value="TreeGrafter"/>
</dbReference>
<keyword evidence="2 4" id="KW-0238">DNA-binding</keyword>
<dbReference type="Gene3D" id="1.10.357.10">
    <property type="entry name" value="Tetracycline Repressor, domain 2"/>
    <property type="match status" value="1"/>
</dbReference>
<dbReference type="SUPFAM" id="SSF46689">
    <property type="entry name" value="Homeodomain-like"/>
    <property type="match status" value="1"/>
</dbReference>
<dbReference type="SUPFAM" id="SSF48498">
    <property type="entry name" value="Tetracyclin repressor-like, C-terminal domain"/>
    <property type="match status" value="1"/>
</dbReference>
<accession>A0A413RKI9</accession>
<keyword evidence="8" id="KW-1185">Reference proteome</keyword>